<dbReference type="CDD" id="cd01310">
    <property type="entry name" value="TatD_DNAse"/>
    <property type="match status" value="1"/>
</dbReference>
<evidence type="ECO:0000313" key="4">
    <source>
        <dbReference type="EMBL" id="OEH84330.1"/>
    </source>
</evidence>
<dbReference type="GO" id="GO:0016788">
    <property type="term" value="F:hydrolase activity, acting on ester bonds"/>
    <property type="evidence" value="ECO:0007669"/>
    <property type="project" value="InterPro"/>
</dbReference>
<gene>
    <name evidence="4" type="ORF">BHU72_11025</name>
</gene>
<dbReference type="RefSeq" id="WP_069703313.1">
    <property type="nucleotide sequence ID" value="NZ_MJAT01000039.1"/>
</dbReference>
<dbReference type="EMBL" id="MJAT01000039">
    <property type="protein sequence ID" value="OEH84330.1"/>
    <property type="molecule type" value="Genomic_DNA"/>
</dbReference>
<keyword evidence="1 3" id="KW-0479">Metal-binding</keyword>
<organism evidence="4 5">
    <name type="scientific">Desulfuribacillus stibiiarsenatis</name>
    <dbReference type="NCBI Taxonomy" id="1390249"/>
    <lineage>
        <taxon>Bacteria</taxon>
        <taxon>Bacillati</taxon>
        <taxon>Bacillota</taxon>
        <taxon>Desulfuribacillia</taxon>
        <taxon>Desulfuribacillales</taxon>
        <taxon>Desulfuribacillaceae</taxon>
        <taxon>Desulfuribacillus</taxon>
    </lineage>
</organism>
<dbReference type="PANTHER" id="PTHR46124:SF2">
    <property type="entry name" value="D-AMINOACYL-TRNA DEACYLASE"/>
    <property type="match status" value="1"/>
</dbReference>
<feature type="binding site" evidence="3">
    <location>
        <position position="203"/>
    </location>
    <ligand>
        <name>a divalent metal cation</name>
        <dbReference type="ChEBI" id="CHEBI:60240"/>
        <label>1</label>
    </ligand>
</feature>
<dbReference type="AlphaFoldDB" id="A0A1E5L2H9"/>
<dbReference type="PROSITE" id="PS01137">
    <property type="entry name" value="TATD_1"/>
    <property type="match status" value="1"/>
</dbReference>
<proteinExistence type="predicted"/>
<evidence type="ECO:0000313" key="5">
    <source>
        <dbReference type="Proteomes" id="UP000095255"/>
    </source>
</evidence>
<protein>
    <submittedName>
        <fullName evidence="4">Hydrolase TatD</fullName>
    </submittedName>
</protein>
<dbReference type="PANTHER" id="PTHR46124">
    <property type="entry name" value="D-AMINOACYL-TRNA DEACYLASE"/>
    <property type="match status" value="1"/>
</dbReference>
<dbReference type="OrthoDB" id="9810005at2"/>
<dbReference type="PIRSF" id="PIRSF005902">
    <property type="entry name" value="DNase_TatD"/>
    <property type="match status" value="1"/>
</dbReference>
<feature type="binding site" evidence="3">
    <location>
        <position position="92"/>
    </location>
    <ligand>
        <name>a divalent metal cation</name>
        <dbReference type="ChEBI" id="CHEBI:60240"/>
        <label>1</label>
    </ligand>
</feature>
<dbReference type="InterPro" id="IPR015991">
    <property type="entry name" value="TatD/YcfH-like"/>
</dbReference>
<dbReference type="Proteomes" id="UP000095255">
    <property type="component" value="Unassembled WGS sequence"/>
</dbReference>
<name>A0A1E5L2H9_9FIRM</name>
<dbReference type="FunFam" id="3.20.20.140:FF:000005">
    <property type="entry name" value="TatD family hydrolase"/>
    <property type="match status" value="1"/>
</dbReference>
<evidence type="ECO:0000256" key="1">
    <source>
        <dbReference type="ARBA" id="ARBA00022723"/>
    </source>
</evidence>
<dbReference type="Gene3D" id="3.20.20.140">
    <property type="entry name" value="Metal-dependent hydrolases"/>
    <property type="match status" value="1"/>
</dbReference>
<feature type="binding site" evidence="3">
    <location>
        <position position="6"/>
    </location>
    <ligand>
        <name>a divalent metal cation</name>
        <dbReference type="ChEBI" id="CHEBI:60240"/>
        <label>1</label>
    </ligand>
</feature>
<reference evidence="4 5" key="1">
    <citation type="submission" date="2016-09" db="EMBL/GenBank/DDBJ databases">
        <title>Desulfuribacillus arsenicus sp. nov., an obligately anaerobic, dissimilatory arsenic- and antimonate-reducing bacterium isolated from anoxic sediments.</title>
        <authorList>
            <person name="Abin C.A."/>
            <person name="Hollibaugh J.T."/>
        </authorList>
    </citation>
    <scope>NUCLEOTIDE SEQUENCE [LARGE SCALE GENOMIC DNA]</scope>
    <source>
        <strain evidence="4 5">MLFW-2</strain>
    </source>
</reference>
<dbReference type="NCBIfam" id="TIGR00010">
    <property type="entry name" value="YchF/TatD family DNA exonuclease"/>
    <property type="match status" value="1"/>
</dbReference>
<dbReference type="GO" id="GO:0004536">
    <property type="term" value="F:DNA nuclease activity"/>
    <property type="evidence" value="ECO:0007669"/>
    <property type="project" value="InterPro"/>
</dbReference>
<evidence type="ECO:0000256" key="3">
    <source>
        <dbReference type="PIRSR" id="PIRSR005902-1"/>
    </source>
</evidence>
<feature type="binding site" evidence="3">
    <location>
        <position position="8"/>
    </location>
    <ligand>
        <name>a divalent metal cation</name>
        <dbReference type="ChEBI" id="CHEBI:60240"/>
        <label>1</label>
    </ligand>
</feature>
<keyword evidence="2 4" id="KW-0378">Hydrolase</keyword>
<sequence>MFIDSHAHLDDKRYAEDFAEVCQRIHENKISKVINVGYNLESSQRSLELANCYEWIQCAVGYHPHDAKTANQAGYEQLRLWANNPQVVAIGEIGLDYYYDNSPREVQQEVFRHQIRIARDVNLPIIIHNRDAHQDVYDILVEEQAHEVGGIMHCYSGSYEMAKQIINLGFFISFAGPVTFKNSKTAKDIIRNIPLEYILIETDSPYLTPEPYRGKRNEPAYVRYVAEVIAQLRDLDVEHVAKITSDNCLKALPKLRL</sequence>
<dbReference type="InterPro" id="IPR032466">
    <property type="entry name" value="Metal_Hydrolase"/>
</dbReference>
<evidence type="ECO:0000256" key="2">
    <source>
        <dbReference type="ARBA" id="ARBA00022801"/>
    </source>
</evidence>
<comment type="caution">
    <text evidence="4">The sequence shown here is derived from an EMBL/GenBank/DDBJ whole genome shotgun (WGS) entry which is preliminary data.</text>
</comment>
<keyword evidence="5" id="KW-1185">Reference proteome</keyword>
<dbReference type="InterPro" id="IPR018228">
    <property type="entry name" value="DNase_TatD-rel_CS"/>
</dbReference>
<dbReference type="GO" id="GO:0005829">
    <property type="term" value="C:cytosol"/>
    <property type="evidence" value="ECO:0007669"/>
    <property type="project" value="TreeGrafter"/>
</dbReference>
<dbReference type="GO" id="GO:0046872">
    <property type="term" value="F:metal ion binding"/>
    <property type="evidence" value="ECO:0007669"/>
    <property type="project" value="UniProtKB-KW"/>
</dbReference>
<feature type="binding site" evidence="3">
    <location>
        <position position="153"/>
    </location>
    <ligand>
        <name>a divalent metal cation</name>
        <dbReference type="ChEBI" id="CHEBI:60240"/>
        <label>2</label>
    </ligand>
</feature>
<dbReference type="Pfam" id="PF01026">
    <property type="entry name" value="TatD_DNase"/>
    <property type="match status" value="1"/>
</dbReference>
<accession>A0A1E5L2H9</accession>
<feature type="binding site" evidence="3">
    <location>
        <position position="128"/>
    </location>
    <ligand>
        <name>a divalent metal cation</name>
        <dbReference type="ChEBI" id="CHEBI:60240"/>
        <label>2</label>
    </ligand>
</feature>
<dbReference type="STRING" id="1390249.BHU72_11025"/>
<dbReference type="SUPFAM" id="SSF51556">
    <property type="entry name" value="Metallo-dependent hydrolases"/>
    <property type="match status" value="1"/>
</dbReference>
<dbReference type="InterPro" id="IPR001130">
    <property type="entry name" value="TatD-like"/>
</dbReference>